<dbReference type="OrthoDB" id="10677431at2759"/>
<dbReference type="Proteomes" id="UP001152622">
    <property type="component" value="Chromosome 14"/>
</dbReference>
<feature type="compositionally biased region" description="Acidic residues" evidence="1">
    <location>
        <begin position="327"/>
        <end position="341"/>
    </location>
</feature>
<comment type="caution">
    <text evidence="2">The sequence shown here is derived from an EMBL/GenBank/DDBJ whole genome shotgun (WGS) entry which is preliminary data.</text>
</comment>
<evidence type="ECO:0000313" key="2">
    <source>
        <dbReference type="EMBL" id="KAJ8342390.1"/>
    </source>
</evidence>
<evidence type="ECO:0000313" key="3">
    <source>
        <dbReference type="Proteomes" id="UP001152622"/>
    </source>
</evidence>
<reference evidence="2" key="1">
    <citation type="journal article" date="2023" name="Science">
        <title>Genome structures resolve the early diversification of teleost fishes.</title>
        <authorList>
            <person name="Parey E."/>
            <person name="Louis A."/>
            <person name="Montfort J."/>
            <person name="Bouchez O."/>
            <person name="Roques C."/>
            <person name="Iampietro C."/>
            <person name="Lluch J."/>
            <person name="Castinel A."/>
            <person name="Donnadieu C."/>
            <person name="Desvignes T."/>
            <person name="Floi Bucao C."/>
            <person name="Jouanno E."/>
            <person name="Wen M."/>
            <person name="Mejri S."/>
            <person name="Dirks R."/>
            <person name="Jansen H."/>
            <person name="Henkel C."/>
            <person name="Chen W.J."/>
            <person name="Zahm M."/>
            <person name="Cabau C."/>
            <person name="Klopp C."/>
            <person name="Thompson A.W."/>
            <person name="Robinson-Rechavi M."/>
            <person name="Braasch I."/>
            <person name="Lecointre G."/>
            <person name="Bobe J."/>
            <person name="Postlethwait J.H."/>
            <person name="Berthelot C."/>
            <person name="Roest Crollius H."/>
            <person name="Guiguen Y."/>
        </authorList>
    </citation>
    <scope>NUCLEOTIDE SEQUENCE</scope>
    <source>
        <strain evidence="2">WJC10195</strain>
    </source>
</reference>
<protein>
    <submittedName>
        <fullName evidence="2">Uncharacterized protein</fullName>
    </submittedName>
</protein>
<evidence type="ECO:0000256" key="1">
    <source>
        <dbReference type="SAM" id="MobiDB-lite"/>
    </source>
</evidence>
<sequence>MQLGLKQEMRMILSNRPTASQGDIRWLDQIAYAEQVHIHIQLNGVFPTLYRHRIRVGRCRSHSSGALRIPNTWVGCERSLSDRGSPDGWSGTFNKAAVRRYPRSCFDGRSVVQRAVKYVTEVLARPPARPAHTVSEVVGETVTSLLCAIMETANETASSRAFSDVAVGVVVCVLEDLRAAGRDEEQVLGVRCWRWARTSVVGALHRDLLEQTGSPGGLQAALRGNNATVTTAITAAIKTLLTSADATPNANPTVQEQKDWITPPEREELVTPSEEEELVTLPEEEELVTPSKGVELVTPSEVEELVTPSEEEELVTPPEGVELVTPPEEEELVTPSEEEELVTPSEGVELVTPPEEEELVTPPEEEERVTPSEGVELVTPPEEVELVTLPEEEEGQLSSMKPLAEERGVQDEFEVENTAPLGRAAGEPLDLPQKKKQNKGVRRFFSRLWKVLKHTYCCCCSVSVETD</sequence>
<name>A0A9Q1IJ15_SYNKA</name>
<dbReference type="AlphaFoldDB" id="A0A9Q1IJ15"/>
<accession>A0A9Q1IJ15</accession>
<feature type="compositionally biased region" description="Low complexity" evidence="1">
    <location>
        <begin position="371"/>
        <end position="381"/>
    </location>
</feature>
<feature type="compositionally biased region" description="Low complexity" evidence="1">
    <location>
        <begin position="342"/>
        <end position="353"/>
    </location>
</feature>
<organism evidence="2 3">
    <name type="scientific">Synaphobranchus kaupii</name>
    <name type="common">Kaup's arrowtooth eel</name>
    <dbReference type="NCBI Taxonomy" id="118154"/>
    <lineage>
        <taxon>Eukaryota</taxon>
        <taxon>Metazoa</taxon>
        <taxon>Chordata</taxon>
        <taxon>Craniata</taxon>
        <taxon>Vertebrata</taxon>
        <taxon>Euteleostomi</taxon>
        <taxon>Actinopterygii</taxon>
        <taxon>Neopterygii</taxon>
        <taxon>Teleostei</taxon>
        <taxon>Anguilliformes</taxon>
        <taxon>Synaphobranchidae</taxon>
        <taxon>Synaphobranchus</taxon>
    </lineage>
</organism>
<feature type="compositionally biased region" description="Acidic residues" evidence="1">
    <location>
        <begin position="354"/>
        <end position="367"/>
    </location>
</feature>
<feature type="region of interest" description="Disordered" evidence="1">
    <location>
        <begin position="324"/>
        <end position="381"/>
    </location>
</feature>
<gene>
    <name evidence="2" type="ORF">SKAU_G00323180</name>
</gene>
<dbReference type="EMBL" id="JAINUF010000014">
    <property type="protein sequence ID" value="KAJ8342390.1"/>
    <property type="molecule type" value="Genomic_DNA"/>
</dbReference>
<keyword evidence="3" id="KW-1185">Reference proteome</keyword>
<proteinExistence type="predicted"/>